<protein>
    <submittedName>
        <fullName evidence="1">Uncharacterized protein</fullName>
    </submittedName>
</protein>
<organism evidence="1 2">
    <name type="scientific">Streptosporangium brasiliense</name>
    <dbReference type="NCBI Taxonomy" id="47480"/>
    <lineage>
        <taxon>Bacteria</taxon>
        <taxon>Bacillati</taxon>
        <taxon>Actinomycetota</taxon>
        <taxon>Actinomycetes</taxon>
        <taxon>Streptosporangiales</taxon>
        <taxon>Streptosporangiaceae</taxon>
        <taxon>Streptosporangium</taxon>
    </lineage>
</organism>
<evidence type="ECO:0000313" key="2">
    <source>
        <dbReference type="Proteomes" id="UP001230426"/>
    </source>
</evidence>
<dbReference type="RefSeq" id="WP_306872462.1">
    <property type="nucleotide sequence ID" value="NZ_JAUSRB010000002.1"/>
</dbReference>
<dbReference type="Proteomes" id="UP001230426">
    <property type="component" value="Unassembled WGS sequence"/>
</dbReference>
<proteinExistence type="predicted"/>
<evidence type="ECO:0000313" key="1">
    <source>
        <dbReference type="EMBL" id="MDP9869013.1"/>
    </source>
</evidence>
<accession>A0ABT9RIA3</accession>
<name>A0ABT9RIA3_9ACTN</name>
<dbReference type="EMBL" id="JAUSRB010000002">
    <property type="protein sequence ID" value="MDP9869013.1"/>
    <property type="molecule type" value="Genomic_DNA"/>
</dbReference>
<comment type="caution">
    <text evidence="1">The sequence shown here is derived from an EMBL/GenBank/DDBJ whole genome shotgun (WGS) entry which is preliminary data.</text>
</comment>
<reference evidence="1 2" key="1">
    <citation type="submission" date="2023-07" db="EMBL/GenBank/DDBJ databases">
        <title>Sequencing the genomes of 1000 actinobacteria strains.</title>
        <authorList>
            <person name="Klenk H.-P."/>
        </authorList>
    </citation>
    <scope>NUCLEOTIDE SEQUENCE [LARGE SCALE GENOMIC DNA]</scope>
    <source>
        <strain evidence="1 2">DSM 44109</strain>
    </source>
</reference>
<gene>
    <name evidence="1" type="ORF">J2S55_008279</name>
</gene>
<keyword evidence="2" id="KW-1185">Reference proteome</keyword>
<sequence>MEEVERYRPTVENVWHVAPRQQRLVWAEVPEPLKSAVGHFGDCP</sequence>